<dbReference type="AlphaFoldDB" id="A0AAV7E3E4"/>
<feature type="repeat" description="PPR" evidence="3">
    <location>
        <begin position="476"/>
        <end position="510"/>
    </location>
</feature>
<dbReference type="SUPFAM" id="SSF48452">
    <property type="entry name" value="TPR-like"/>
    <property type="match status" value="1"/>
</dbReference>
<dbReference type="FunFam" id="1.25.40.10:FF:000196">
    <property type="entry name" value="Pentatricopeptide repeat-containing protein At4g14850"/>
    <property type="match status" value="1"/>
</dbReference>
<dbReference type="Gene3D" id="1.25.40.10">
    <property type="entry name" value="Tetratricopeptide repeat domain"/>
    <property type="match status" value="5"/>
</dbReference>
<dbReference type="Pfam" id="PF12854">
    <property type="entry name" value="PPR_1"/>
    <property type="match status" value="1"/>
</dbReference>
<accession>A0AAV7E3E4</accession>
<name>A0AAV7E3E4_ARIFI</name>
<dbReference type="PANTHER" id="PTHR47926:SF451">
    <property type="entry name" value="TETRATRICOPEPTIDE-LIKE HELICAL DOMAIN SUPERFAMILY"/>
    <property type="match status" value="1"/>
</dbReference>
<dbReference type="EMBL" id="JAINDJ010000007">
    <property type="protein sequence ID" value="KAG9441918.1"/>
    <property type="molecule type" value="Genomic_DNA"/>
</dbReference>
<sequence length="721" mass="79679">MLRNGIPRDAFTFSILLKASTSVRSLPFALSIHQHIIVHGYMTDVYIASSLIQSYAKCGEINQAHKIFSQMHERNVVPWTAIVGSYALKGDLNRAFSLYNQMRQQDIRPNSVTFLSLLSGISVLAYLQCVHACVVRYGFELDIMVSNSLLNIYNRCREVKCAKKLFETMSLRDIVTWNSLISGYAQNGCLRECVDLLSKMRKEKTGPDQQTLASIASVVANEGDLRLGKSIHAQVIISGFQSDEHVATTVVGMYLKYGNTDTAFQLFDQVETRDIISWTAMISGLVQSDQADKALYVFCRMLQSSVVPSSATIASILAACAHLGSLIVGRSIHGYVVSQGLILDIPAYNSLLALYAKCNHLNCCHALFDRMKYLDVVSWNVIINGFAQNGFLYEAFSLFNKMITSGEKPDSVTVVSLLQVCASMGVLHLGKWVQNFIIRNGLDSSIKVGTALVDMYSKCGNLQAAQRCFTGIPQPDLVSWSALIAGYGNHGKGYRALKLYSDFLETGMKPNHIIFLSVLSACSHAGLVSEGLALYQSMLEDFSIKPNMKHHACLIDLLCRAGRLEEAYSMVVEMLPGPTLDILGILLDACKNKKMAKLGDVITMRILELKPENAANYVQLAQCYASMRKWDGVGEVWTKMRSLGLKKTPGWSFIVINGIVSVFHMGHGTHPEYKEIVQTVSMLDDVMRTSNPPNGFKSPESRNLPPLTAVSLLLYTAELEG</sequence>
<feature type="repeat" description="PPR" evidence="3">
    <location>
        <begin position="274"/>
        <end position="308"/>
    </location>
</feature>
<feature type="repeat" description="PPR" evidence="3">
    <location>
        <begin position="173"/>
        <end position="207"/>
    </location>
</feature>
<evidence type="ECO:0000313" key="5">
    <source>
        <dbReference type="Proteomes" id="UP000825729"/>
    </source>
</evidence>
<reference evidence="4 5" key="1">
    <citation type="submission" date="2021-07" db="EMBL/GenBank/DDBJ databases">
        <title>The Aristolochia fimbriata genome: insights into angiosperm evolution, floral development and chemical biosynthesis.</title>
        <authorList>
            <person name="Jiao Y."/>
        </authorList>
    </citation>
    <scope>NUCLEOTIDE SEQUENCE [LARGE SCALE GENOMIC DNA]</scope>
    <source>
        <strain evidence="4">IBCAS-2021</strain>
        <tissue evidence="4">Leaf</tissue>
    </source>
</reference>
<evidence type="ECO:0000256" key="2">
    <source>
        <dbReference type="ARBA" id="ARBA00061659"/>
    </source>
</evidence>
<comment type="caution">
    <text evidence="4">The sequence shown here is derived from an EMBL/GenBank/DDBJ whole genome shotgun (WGS) entry which is preliminary data.</text>
</comment>
<dbReference type="InterPro" id="IPR046848">
    <property type="entry name" value="E_motif"/>
</dbReference>
<dbReference type="PROSITE" id="PS51375">
    <property type="entry name" value="PPR"/>
    <property type="match status" value="5"/>
</dbReference>
<evidence type="ECO:0000313" key="4">
    <source>
        <dbReference type="EMBL" id="KAG9441918.1"/>
    </source>
</evidence>
<dbReference type="InterPro" id="IPR011990">
    <property type="entry name" value="TPR-like_helical_dom_sf"/>
</dbReference>
<keyword evidence="1" id="KW-0677">Repeat</keyword>
<proteinExistence type="inferred from homology"/>
<gene>
    <name evidence="4" type="ORF">H6P81_017772</name>
</gene>
<dbReference type="FunFam" id="1.25.40.10:FF:000073">
    <property type="entry name" value="Pentatricopeptide repeat-containing protein chloroplastic"/>
    <property type="match status" value="1"/>
</dbReference>
<evidence type="ECO:0008006" key="6">
    <source>
        <dbReference type="Google" id="ProtNLM"/>
    </source>
</evidence>
<feature type="repeat" description="PPR" evidence="3">
    <location>
        <begin position="375"/>
        <end position="409"/>
    </location>
</feature>
<dbReference type="NCBIfam" id="TIGR00756">
    <property type="entry name" value="PPR"/>
    <property type="match status" value="8"/>
</dbReference>
<dbReference type="Pfam" id="PF01535">
    <property type="entry name" value="PPR"/>
    <property type="match status" value="4"/>
</dbReference>
<dbReference type="PANTHER" id="PTHR47926">
    <property type="entry name" value="PENTATRICOPEPTIDE REPEAT-CONTAINING PROTEIN"/>
    <property type="match status" value="1"/>
</dbReference>
<evidence type="ECO:0000256" key="3">
    <source>
        <dbReference type="PROSITE-ProRule" id="PRU00708"/>
    </source>
</evidence>
<dbReference type="FunFam" id="1.25.40.10:FF:000090">
    <property type="entry name" value="Pentatricopeptide repeat-containing protein, chloroplastic"/>
    <property type="match status" value="1"/>
</dbReference>
<dbReference type="Proteomes" id="UP000825729">
    <property type="component" value="Unassembled WGS sequence"/>
</dbReference>
<dbReference type="InterPro" id="IPR002885">
    <property type="entry name" value="PPR_rpt"/>
</dbReference>
<dbReference type="InterPro" id="IPR046960">
    <property type="entry name" value="PPR_At4g14850-like_plant"/>
</dbReference>
<dbReference type="GO" id="GO:0003729">
    <property type="term" value="F:mRNA binding"/>
    <property type="evidence" value="ECO:0007669"/>
    <property type="project" value="UniProtKB-ARBA"/>
</dbReference>
<dbReference type="GO" id="GO:0009451">
    <property type="term" value="P:RNA modification"/>
    <property type="evidence" value="ECO:0007669"/>
    <property type="project" value="InterPro"/>
</dbReference>
<protein>
    <recommendedName>
        <fullName evidence="6">Chlororespiratory reduction 21</fullName>
    </recommendedName>
</protein>
<dbReference type="FunFam" id="1.25.40.10:FF:000361">
    <property type="entry name" value="Pentatricopeptide repeat-containing protein chloroplastic"/>
    <property type="match status" value="1"/>
</dbReference>
<dbReference type="FunFam" id="1.25.40.10:FF:000381">
    <property type="entry name" value="Pentatricopeptide repeat-containing protein"/>
    <property type="match status" value="1"/>
</dbReference>
<feature type="repeat" description="PPR" evidence="3">
    <location>
        <begin position="44"/>
        <end position="78"/>
    </location>
</feature>
<keyword evidence="5" id="KW-1185">Reference proteome</keyword>
<dbReference type="Pfam" id="PF13041">
    <property type="entry name" value="PPR_2"/>
    <property type="match status" value="4"/>
</dbReference>
<organism evidence="4 5">
    <name type="scientific">Aristolochia fimbriata</name>
    <name type="common">White veined hardy Dutchman's pipe vine</name>
    <dbReference type="NCBI Taxonomy" id="158543"/>
    <lineage>
        <taxon>Eukaryota</taxon>
        <taxon>Viridiplantae</taxon>
        <taxon>Streptophyta</taxon>
        <taxon>Embryophyta</taxon>
        <taxon>Tracheophyta</taxon>
        <taxon>Spermatophyta</taxon>
        <taxon>Magnoliopsida</taxon>
        <taxon>Magnoliidae</taxon>
        <taxon>Piperales</taxon>
        <taxon>Aristolochiaceae</taxon>
        <taxon>Aristolochia</taxon>
    </lineage>
</organism>
<evidence type="ECO:0000256" key="1">
    <source>
        <dbReference type="ARBA" id="ARBA00022737"/>
    </source>
</evidence>
<comment type="similarity">
    <text evidence="2">Belongs to the PPR family. PCMP-E subfamily.</text>
</comment>
<dbReference type="Pfam" id="PF20431">
    <property type="entry name" value="E_motif"/>
    <property type="match status" value="1"/>
</dbReference>